<comment type="pathway">
    <text evidence="6">Quinol/quinone metabolism; menaquinone biosynthesis.</text>
</comment>
<dbReference type="SUPFAM" id="SSF102114">
    <property type="entry name" value="Radical SAM enzymes"/>
    <property type="match status" value="1"/>
</dbReference>
<evidence type="ECO:0000256" key="5">
    <source>
        <dbReference type="ARBA" id="ARBA00023014"/>
    </source>
</evidence>
<dbReference type="STRING" id="653733.Selin_1837"/>
<reference evidence="10 11" key="1">
    <citation type="submission" date="2010-12" db="EMBL/GenBank/DDBJ databases">
        <title>Complete sequence of Desulfurispirillum indicum S5.</title>
        <authorList>
            <consortium name="US DOE Joint Genome Institute"/>
            <person name="Lucas S."/>
            <person name="Copeland A."/>
            <person name="Lapidus A."/>
            <person name="Cheng J.-F."/>
            <person name="Goodwin L."/>
            <person name="Pitluck S."/>
            <person name="Chertkov O."/>
            <person name="Held B."/>
            <person name="Detter J.C."/>
            <person name="Han C."/>
            <person name="Tapia R."/>
            <person name="Land M."/>
            <person name="Hauser L."/>
            <person name="Kyrpides N."/>
            <person name="Ivanova N."/>
            <person name="Mikhailova N."/>
            <person name="Haggblom M."/>
            <person name="Rauschenbach I."/>
            <person name="Bini E."/>
            <person name="Woyke T."/>
        </authorList>
    </citation>
    <scope>NUCLEOTIDE SEQUENCE [LARGE SCALE GENOMIC DNA]</scope>
    <source>
        <strain evidence="11">ATCC BAA-1389 / DSM 22839 / S5</strain>
    </source>
</reference>
<dbReference type="Gene3D" id="3.20.20.70">
    <property type="entry name" value="Aldolase class I"/>
    <property type="match status" value="1"/>
</dbReference>
<sequence length="363" mass="40864">MSLDAIYANVLNGQRVSRTEALELLQHGDLLKLGAVANSLRNRKTDPGVVTFIIDRNINYSNICTCKCTFCAFYRDEDSADAYWLDREAFREKIRQTVEVGGRQILLQGGLHPSKTIEDYELMLRQIKEDFPEVNIHAFGAPEIHHIASLSALSVRECLRRLIGAGLGSIPGGGAEILADRVRQRISPNKIRGRQWIDIMKEAHREGLRTTATMMFGAGESPEELVEHLDMLREAQDETGGFTAFIPWTYQPDHTELARTQGASLRKLTSYDYLRVLALCRIYLDNFDNLQVSWVTQGAKVAQVALRFGANDFGSLMLEENVVKSAGVSFRMSLEELVHTISSAGYVALERNVFYEPLRRHTV</sequence>
<dbReference type="InterPro" id="IPR058240">
    <property type="entry name" value="rSAM_sf"/>
</dbReference>
<dbReference type="InterPro" id="IPR013785">
    <property type="entry name" value="Aldolase_TIM"/>
</dbReference>
<comment type="catalytic activity">
    <reaction evidence="6">
        <text>dehypoxanthine futalosine + S-adenosyl-L-methionine = cyclic dehypoxanthinylfutalosinate + 5'-deoxyadenosine + L-methionine + H(+)</text>
        <dbReference type="Rhea" id="RHEA:33083"/>
        <dbReference type="ChEBI" id="CHEBI:15378"/>
        <dbReference type="ChEBI" id="CHEBI:17319"/>
        <dbReference type="ChEBI" id="CHEBI:57844"/>
        <dbReference type="ChEBI" id="CHEBI:58864"/>
        <dbReference type="ChEBI" id="CHEBI:59789"/>
        <dbReference type="ChEBI" id="CHEBI:64270"/>
        <dbReference type="EC" id="1.21.98.1"/>
    </reaction>
</comment>
<dbReference type="eggNOG" id="COG1060">
    <property type="taxonomic scope" value="Bacteria"/>
</dbReference>
<keyword evidence="6" id="KW-0560">Oxidoreductase</keyword>
<evidence type="ECO:0000256" key="2">
    <source>
        <dbReference type="ARBA" id="ARBA00022691"/>
    </source>
</evidence>
<feature type="binding site" evidence="8">
    <location>
        <position position="315"/>
    </location>
    <ligand>
        <name>(3R)-3-methyl-D-ornithine</name>
        <dbReference type="ChEBI" id="CHEBI:64642"/>
    </ligand>
</feature>
<dbReference type="EC" id="1.21.98.1" evidence="6"/>
<evidence type="ECO:0000256" key="1">
    <source>
        <dbReference type="ARBA" id="ARBA00022485"/>
    </source>
</evidence>
<dbReference type="HOGENOM" id="CLU_040406_1_0_0"/>
<evidence type="ECO:0000256" key="7">
    <source>
        <dbReference type="PIRSR" id="PIRSR004762-1"/>
    </source>
</evidence>
<dbReference type="HAMAP" id="MF_00992">
    <property type="entry name" value="MqnC"/>
    <property type="match status" value="1"/>
</dbReference>
<dbReference type="Proteomes" id="UP000002572">
    <property type="component" value="Chromosome"/>
</dbReference>
<evidence type="ECO:0000256" key="6">
    <source>
        <dbReference type="HAMAP-Rule" id="MF_00992"/>
    </source>
</evidence>
<dbReference type="InterPro" id="IPR022431">
    <property type="entry name" value="Cyclic_DHFL_synthase_mqnC"/>
</dbReference>
<dbReference type="GO" id="GO:0051539">
    <property type="term" value="F:4 iron, 4 sulfur cluster binding"/>
    <property type="evidence" value="ECO:0007669"/>
    <property type="project" value="UniProtKB-KW"/>
</dbReference>
<dbReference type="PROSITE" id="PS51918">
    <property type="entry name" value="RADICAL_SAM"/>
    <property type="match status" value="1"/>
</dbReference>
<dbReference type="Pfam" id="PF04055">
    <property type="entry name" value="Radical_SAM"/>
    <property type="match status" value="1"/>
</dbReference>
<dbReference type="SFLD" id="SFLDS00029">
    <property type="entry name" value="Radical_SAM"/>
    <property type="match status" value="1"/>
</dbReference>
<comment type="similarity">
    <text evidence="6">Belongs to the radical SAM superfamily. MqnC family.</text>
</comment>
<dbReference type="InParanoid" id="E6W1L5"/>
<dbReference type="InterPro" id="IPR034405">
    <property type="entry name" value="F420"/>
</dbReference>
<evidence type="ECO:0000259" key="9">
    <source>
        <dbReference type="PROSITE" id="PS51918"/>
    </source>
</evidence>
<dbReference type="GO" id="GO:0016765">
    <property type="term" value="F:transferase activity, transferring alkyl or aryl (other than methyl) groups"/>
    <property type="evidence" value="ECO:0007669"/>
    <property type="project" value="InterPro"/>
</dbReference>
<feature type="binding site" evidence="8">
    <location>
        <position position="176"/>
    </location>
    <ligand>
        <name>S-adenosyl-L-methionine</name>
        <dbReference type="ChEBI" id="CHEBI:59789"/>
    </ligand>
</feature>
<dbReference type="GO" id="GO:0005506">
    <property type="term" value="F:iron ion binding"/>
    <property type="evidence" value="ECO:0007669"/>
    <property type="project" value="UniProtKB-UniRule"/>
</dbReference>
<dbReference type="NCBIfam" id="TIGR03699">
    <property type="entry name" value="menaquin_MqnC"/>
    <property type="match status" value="1"/>
</dbReference>
<dbReference type="SFLD" id="SFLDG01389">
    <property type="entry name" value="menaquinone_synthsis_involved"/>
    <property type="match status" value="1"/>
</dbReference>
<keyword evidence="3 6" id="KW-0479">Metal-binding</keyword>
<dbReference type="GO" id="GO:0046992">
    <property type="term" value="F:oxidoreductase activity, acting on X-H and Y-H to form an X-Y bond"/>
    <property type="evidence" value="ECO:0007669"/>
    <property type="project" value="UniProtKB-UniRule"/>
</dbReference>
<proteinExistence type="inferred from homology"/>
<dbReference type="InterPro" id="IPR020050">
    <property type="entry name" value="FO_synthase_su2"/>
</dbReference>
<feature type="binding site" evidence="6 7">
    <location>
        <position position="64"/>
    </location>
    <ligand>
        <name>[4Fe-4S] cluster</name>
        <dbReference type="ChEBI" id="CHEBI:49883"/>
        <note>4Fe-4S-S-AdoMet</note>
    </ligand>
</feature>
<dbReference type="CDD" id="cd01335">
    <property type="entry name" value="Radical_SAM"/>
    <property type="match status" value="1"/>
</dbReference>
<dbReference type="PANTHER" id="PTHR43076:SF1">
    <property type="entry name" value="LIPOYL SYNTHASE 2"/>
    <property type="match status" value="1"/>
</dbReference>
<dbReference type="SFLD" id="SFLDF00343">
    <property type="entry name" value="aminofutalosine_synthase_(mqnE"/>
    <property type="match status" value="1"/>
</dbReference>
<dbReference type="RefSeq" id="WP_013506444.1">
    <property type="nucleotide sequence ID" value="NC_014836.1"/>
</dbReference>
<keyword evidence="5 6" id="KW-0411">Iron-sulfur</keyword>
<organism evidence="10 11">
    <name type="scientific">Desulfurispirillum indicum (strain ATCC BAA-1389 / DSM 22839 / S5)</name>
    <dbReference type="NCBI Taxonomy" id="653733"/>
    <lineage>
        <taxon>Bacteria</taxon>
        <taxon>Pseudomonadati</taxon>
        <taxon>Chrysiogenota</taxon>
        <taxon>Chrysiogenia</taxon>
        <taxon>Chrysiogenales</taxon>
        <taxon>Chrysiogenaceae</taxon>
        <taxon>Desulfurispirillum</taxon>
    </lineage>
</organism>
<dbReference type="KEGG" id="din:Selin_1837"/>
<dbReference type="PIRSF" id="PIRSF004762">
    <property type="entry name" value="CHP00423"/>
    <property type="match status" value="1"/>
</dbReference>
<feature type="binding site" evidence="6 7">
    <location>
        <position position="68"/>
    </location>
    <ligand>
        <name>[4Fe-4S] cluster</name>
        <dbReference type="ChEBI" id="CHEBI:49883"/>
        <note>4Fe-4S-S-AdoMet</note>
    </ligand>
</feature>
<evidence type="ECO:0000313" key="10">
    <source>
        <dbReference type="EMBL" id="ADU66564.1"/>
    </source>
</evidence>
<evidence type="ECO:0000313" key="11">
    <source>
        <dbReference type="Proteomes" id="UP000002572"/>
    </source>
</evidence>
<feature type="domain" description="Radical SAM core" evidence="9">
    <location>
        <begin position="50"/>
        <end position="288"/>
    </location>
</feature>
<feature type="binding site" evidence="8">
    <location>
        <position position="70"/>
    </location>
    <ligand>
        <name>S-adenosyl-L-methionine</name>
        <dbReference type="ChEBI" id="CHEBI:59789"/>
    </ligand>
</feature>
<keyword evidence="2 6" id="KW-0949">S-adenosyl-L-methionine</keyword>
<dbReference type="OrthoDB" id="9802027at2"/>
<dbReference type="Pfam" id="PF19288">
    <property type="entry name" value="CofH_C"/>
    <property type="match status" value="1"/>
</dbReference>
<evidence type="ECO:0000256" key="4">
    <source>
        <dbReference type="ARBA" id="ARBA00023004"/>
    </source>
</evidence>
<protein>
    <recommendedName>
        <fullName evidence="6">Cyclic dehypoxanthine futalosine synthase</fullName>
        <shortName evidence="6">Cyclic DHFL synthase</shortName>
        <ecNumber evidence="6">1.21.98.1</ecNumber>
    </recommendedName>
    <alternativeName>
        <fullName evidence="6">Dehypoxanthine futalosine cyclase</fullName>
        <shortName evidence="6">DHFL cyclase</shortName>
    </alternativeName>
    <alternativeName>
        <fullName evidence="6">Menaquinone biosynthetic enzyme MqnC</fullName>
    </alternativeName>
</protein>
<dbReference type="InterPro" id="IPR045567">
    <property type="entry name" value="CofH/MnqC-like_C"/>
</dbReference>
<dbReference type="SFLD" id="SFLDF00342">
    <property type="entry name" value="cyclic_dehypoxanthine_futalosi"/>
    <property type="match status" value="1"/>
</dbReference>
<evidence type="ECO:0000256" key="3">
    <source>
        <dbReference type="ARBA" id="ARBA00022723"/>
    </source>
</evidence>
<dbReference type="NCBIfam" id="TIGR00423">
    <property type="entry name" value="CofH family radical SAM protein"/>
    <property type="match status" value="1"/>
</dbReference>
<feature type="binding site" evidence="8">
    <location>
        <position position="293"/>
    </location>
    <ligand>
        <name>(3R)-3-methyl-D-ornithine</name>
        <dbReference type="ChEBI" id="CHEBI:64642"/>
    </ligand>
</feature>
<dbReference type="AlphaFoldDB" id="E6W1L5"/>
<keyword evidence="11" id="KW-1185">Reference proteome</keyword>
<comment type="function">
    <text evidence="6">Radical SAM enzyme that catalyzes the cyclization of dehypoxanthine futalosine (DHFL) into cyclic dehypoxanthine futalosine (CDHFL), a step in the biosynthesis of menaquinone (MK, vitamin K2).</text>
</comment>
<feature type="binding site" evidence="6 7">
    <location>
        <position position="71"/>
    </location>
    <ligand>
        <name>[4Fe-4S] cluster</name>
        <dbReference type="ChEBI" id="CHEBI:49883"/>
        <note>4Fe-4S-S-AdoMet</note>
    </ligand>
</feature>
<accession>E6W1L5</accession>
<keyword evidence="4 6" id="KW-0408">Iron</keyword>
<dbReference type="SFLD" id="SFLDG01064">
    <property type="entry name" value="F420__menaquinone_cofactor_bio"/>
    <property type="match status" value="1"/>
</dbReference>
<name>E6W1L5_DESIS</name>
<dbReference type="UniPathway" id="UPA00079"/>
<dbReference type="PANTHER" id="PTHR43076">
    <property type="entry name" value="FO SYNTHASE (COFH)"/>
    <property type="match status" value="1"/>
</dbReference>
<comment type="cofactor">
    <cofactor evidence="6 7">
        <name>[4Fe-4S] cluster</name>
        <dbReference type="ChEBI" id="CHEBI:49883"/>
    </cofactor>
    <text evidence="6 7">Binds 1 [4Fe-4S] cluster. The cluster is coordinated with 3 cysteines and an exchangeable S-adenosyl-L-methionine.</text>
</comment>
<dbReference type="EMBL" id="CP002432">
    <property type="protein sequence ID" value="ADU66564.1"/>
    <property type="molecule type" value="Genomic_DNA"/>
</dbReference>
<dbReference type="InterPro" id="IPR007197">
    <property type="entry name" value="rSAM"/>
</dbReference>
<keyword evidence="1 6" id="KW-0004">4Fe-4S</keyword>
<dbReference type="GO" id="GO:0044689">
    <property type="term" value="F:7,8-didemethyl-8-hydroxy-5-deazariboflavin synthase activity"/>
    <property type="evidence" value="ECO:0007669"/>
    <property type="project" value="TreeGrafter"/>
</dbReference>
<keyword evidence="6" id="KW-0474">Menaquinone biosynthesis</keyword>
<evidence type="ECO:0000256" key="8">
    <source>
        <dbReference type="PIRSR" id="PIRSR004762-2"/>
    </source>
</evidence>
<dbReference type="GO" id="GO:0009234">
    <property type="term" value="P:menaquinone biosynthetic process"/>
    <property type="evidence" value="ECO:0007669"/>
    <property type="project" value="UniProtKB-UniRule"/>
</dbReference>
<gene>
    <name evidence="6" type="primary">mqnC</name>
    <name evidence="10" type="ordered locus">Selin_1837</name>
</gene>